<evidence type="ECO:0000256" key="1">
    <source>
        <dbReference type="SAM" id="Phobius"/>
    </source>
</evidence>
<dbReference type="Proteomes" id="UP000239250">
    <property type="component" value="Chromosome"/>
</dbReference>
<feature type="transmembrane region" description="Helical" evidence="1">
    <location>
        <begin position="36"/>
        <end position="59"/>
    </location>
</feature>
<dbReference type="EMBL" id="CP027019">
    <property type="protein sequence ID" value="AVP49335.1"/>
    <property type="molecule type" value="Genomic_DNA"/>
</dbReference>
<reference evidence="3" key="1">
    <citation type="submission" date="2018-02" db="EMBL/GenBank/DDBJ databases">
        <title>Firefly genomes illuminate parallel origins of bioluminescence in beetles.</title>
        <authorList>
            <person name="Fallon T.R."/>
            <person name="Lower S.E.S."/>
            <person name="Behringer M."/>
            <person name="Weng J.-K."/>
        </authorList>
    </citation>
    <scope>NUCLEOTIDE SEQUENCE [LARGE SCALE GENOMIC DNA]</scope>
</reference>
<evidence type="ECO:0000313" key="3">
    <source>
        <dbReference type="Proteomes" id="UP000239250"/>
    </source>
</evidence>
<proteinExistence type="predicted"/>
<feature type="transmembrane region" description="Helical" evidence="1">
    <location>
        <begin position="96"/>
        <end position="120"/>
    </location>
</feature>
<keyword evidence="1" id="KW-1133">Transmembrane helix</keyword>
<sequence length="136" mass="15470">MLFLNPLKRILIISLLSLRWFSPTPAIFLSNYLNTLFNALIIQMIMIIFLGIVTICLILSEYAFKKKTQQIIVDKKSFLLIKINQQKAMKINVLKVALISFLAGIITALTGMGGWVNYYADFIALMLFKHEASNPN</sequence>
<accession>A0A2S0NJZ7</accession>
<gene>
    <name evidence="2" type="ORF">C5T88_01935</name>
</gene>
<evidence type="ECO:0000313" key="2">
    <source>
        <dbReference type="EMBL" id="AVP49335.1"/>
    </source>
</evidence>
<keyword evidence="1" id="KW-0812">Transmembrane</keyword>
<dbReference type="AlphaFoldDB" id="A0A2S0NJZ7"/>
<keyword evidence="1" id="KW-0472">Membrane</keyword>
<protein>
    <submittedName>
        <fullName evidence="2">Uncharacterized protein</fullName>
    </submittedName>
</protein>
<name>A0A2S0NJZ7_9MOLU</name>
<dbReference type="RefSeq" id="WP_303662660.1">
    <property type="nucleotide sequence ID" value="NZ_CP027019.1"/>
</dbReference>
<organism evidence="2 3">
    <name type="scientific">Williamsoniiplasma luminosum</name>
    <dbReference type="NCBI Taxonomy" id="214888"/>
    <lineage>
        <taxon>Bacteria</taxon>
        <taxon>Bacillati</taxon>
        <taxon>Mycoplasmatota</taxon>
        <taxon>Mollicutes</taxon>
        <taxon>Entomoplasmatales</taxon>
        <taxon>Williamsoniiplasma</taxon>
    </lineage>
</organism>